<keyword evidence="1" id="KW-0732">Signal</keyword>
<dbReference type="EMBL" id="JABKKF010000016">
    <property type="protein sequence ID" value="NPD93098.1"/>
    <property type="molecule type" value="Genomic_DNA"/>
</dbReference>
<proteinExistence type="predicted"/>
<name>A0ABX2APC2_9BACT</name>
<sequence>MAKFPATICCLRAYKKSLTKVLRNLRKMRFLIIMFSIFSLCVNAQESTNDTTVVNGKTLNEIVVKAKYMRQKNNGDIILQIAGNPLAEGKPLSQVLNYIPGVISKDGNVSINGLDGTVFLHRRETK</sequence>
<comment type="caution">
    <text evidence="2">The sequence shown here is derived from an EMBL/GenBank/DDBJ whole genome shotgun (WGS) entry which is preliminary data.</text>
</comment>
<keyword evidence="3" id="KW-1185">Reference proteome</keyword>
<evidence type="ECO:0000313" key="2">
    <source>
        <dbReference type="EMBL" id="NPD93098.1"/>
    </source>
</evidence>
<feature type="signal peptide" evidence="1">
    <location>
        <begin position="1"/>
        <end position="44"/>
    </location>
</feature>
<reference evidence="2 3" key="1">
    <citation type="submission" date="2020-05" db="EMBL/GenBank/DDBJ databases">
        <title>Distinct polysaccharide utilization as determinants for interspecies competition between intestinal Prevotella spp.</title>
        <authorList>
            <person name="Galvez E.J.C."/>
            <person name="Iljazovic A."/>
            <person name="Strowig T."/>
        </authorList>
    </citation>
    <scope>NUCLEOTIDE SEQUENCE [LARGE SCALE GENOMIC DNA]</scope>
    <source>
        <strain evidence="2 3">PMUR</strain>
    </source>
</reference>
<gene>
    <name evidence="2" type="ORF">HPS56_12275</name>
</gene>
<feature type="chain" id="PRO_5046089886" description="TonB-dependent receptor plug domain-containing protein" evidence="1">
    <location>
        <begin position="45"/>
        <end position="126"/>
    </location>
</feature>
<evidence type="ECO:0008006" key="4">
    <source>
        <dbReference type="Google" id="ProtNLM"/>
    </source>
</evidence>
<evidence type="ECO:0000313" key="3">
    <source>
        <dbReference type="Proteomes" id="UP000714420"/>
    </source>
</evidence>
<accession>A0ABX2APC2</accession>
<protein>
    <recommendedName>
        <fullName evidence="4">TonB-dependent receptor plug domain-containing protein</fullName>
    </recommendedName>
</protein>
<evidence type="ECO:0000256" key="1">
    <source>
        <dbReference type="SAM" id="SignalP"/>
    </source>
</evidence>
<organism evidence="2 3">
    <name type="scientific">Xylanibacter muris</name>
    <dbReference type="NCBI Taxonomy" id="2736290"/>
    <lineage>
        <taxon>Bacteria</taxon>
        <taxon>Pseudomonadati</taxon>
        <taxon>Bacteroidota</taxon>
        <taxon>Bacteroidia</taxon>
        <taxon>Bacteroidales</taxon>
        <taxon>Prevotellaceae</taxon>
        <taxon>Xylanibacter</taxon>
    </lineage>
</organism>
<dbReference type="RefSeq" id="WP_172277098.1">
    <property type="nucleotide sequence ID" value="NZ_CASGMU010000007.1"/>
</dbReference>
<dbReference type="Proteomes" id="UP000714420">
    <property type="component" value="Unassembled WGS sequence"/>
</dbReference>